<evidence type="ECO:0000256" key="2">
    <source>
        <dbReference type="ARBA" id="ARBA00023002"/>
    </source>
</evidence>
<dbReference type="PANTHER" id="PTHR43180:SF28">
    <property type="entry name" value="NAD(P)-BINDING ROSSMANN-FOLD SUPERFAMILY PROTEIN"/>
    <property type="match status" value="1"/>
</dbReference>
<keyword evidence="5" id="KW-0753">Steroid metabolism</keyword>
<protein>
    <submittedName>
        <fullName evidence="6">NAD(P)-dependent dehydrogenase (Short-subunit alcohol dehydrogenase family)</fullName>
    </submittedName>
</protein>
<proteinExistence type="inferred from homology"/>
<evidence type="ECO:0000313" key="7">
    <source>
        <dbReference type="Proteomes" id="UP000589036"/>
    </source>
</evidence>
<keyword evidence="2" id="KW-0560">Oxidoreductase</keyword>
<dbReference type="SUPFAM" id="SSF51735">
    <property type="entry name" value="NAD(P)-binding Rossmann-fold domains"/>
    <property type="match status" value="1"/>
</dbReference>
<evidence type="ECO:0000256" key="4">
    <source>
        <dbReference type="ARBA" id="ARBA00023098"/>
    </source>
</evidence>
<comment type="caution">
    <text evidence="6">The sequence shown here is derived from an EMBL/GenBank/DDBJ whole genome shotgun (WGS) entry which is preliminary data.</text>
</comment>
<dbReference type="GO" id="GO:0008202">
    <property type="term" value="P:steroid metabolic process"/>
    <property type="evidence" value="ECO:0007669"/>
    <property type="project" value="UniProtKB-KW"/>
</dbReference>
<evidence type="ECO:0000256" key="3">
    <source>
        <dbReference type="ARBA" id="ARBA00023027"/>
    </source>
</evidence>
<dbReference type="PANTHER" id="PTHR43180">
    <property type="entry name" value="3-OXOACYL-(ACYL-CARRIER-PROTEIN) REDUCTASE (AFU_ORTHOLOGUE AFUA_6G11210)"/>
    <property type="match status" value="1"/>
</dbReference>
<dbReference type="GO" id="GO:0016491">
    <property type="term" value="F:oxidoreductase activity"/>
    <property type="evidence" value="ECO:0007669"/>
    <property type="project" value="UniProtKB-KW"/>
</dbReference>
<dbReference type="InterPro" id="IPR036291">
    <property type="entry name" value="NAD(P)-bd_dom_sf"/>
</dbReference>
<evidence type="ECO:0000256" key="5">
    <source>
        <dbReference type="ARBA" id="ARBA00023221"/>
    </source>
</evidence>
<dbReference type="AlphaFoldDB" id="A0A852U2L5"/>
<dbReference type="RefSeq" id="WP_179644026.1">
    <property type="nucleotide sequence ID" value="NZ_BAAAYY010000016.1"/>
</dbReference>
<comment type="similarity">
    <text evidence="1">Belongs to the short-chain dehydrogenases/reductases (SDR) family.</text>
</comment>
<keyword evidence="4" id="KW-0443">Lipid metabolism</keyword>
<keyword evidence="7" id="KW-1185">Reference proteome</keyword>
<dbReference type="FunFam" id="3.40.50.720:FF:000084">
    <property type="entry name" value="Short-chain dehydrogenase reductase"/>
    <property type="match status" value="1"/>
</dbReference>
<evidence type="ECO:0000256" key="1">
    <source>
        <dbReference type="ARBA" id="ARBA00006484"/>
    </source>
</evidence>
<accession>A0A852U2L5</accession>
<dbReference type="Proteomes" id="UP000589036">
    <property type="component" value="Unassembled WGS sequence"/>
</dbReference>
<dbReference type="Pfam" id="PF13561">
    <property type="entry name" value="adh_short_C2"/>
    <property type="match status" value="1"/>
</dbReference>
<name>A0A852U2L5_9ACTN</name>
<dbReference type="InterPro" id="IPR002347">
    <property type="entry name" value="SDR_fam"/>
</dbReference>
<reference evidence="6 7" key="1">
    <citation type="submission" date="2020-07" db="EMBL/GenBank/DDBJ databases">
        <title>Sequencing the genomes of 1000 actinobacteria strains.</title>
        <authorList>
            <person name="Klenk H.-P."/>
        </authorList>
    </citation>
    <scope>NUCLEOTIDE SEQUENCE [LARGE SCALE GENOMIC DNA]</scope>
    <source>
        <strain evidence="6 7">CXB654</strain>
    </source>
</reference>
<organism evidence="6 7">
    <name type="scientific">Spinactinospora alkalitolerans</name>
    <dbReference type="NCBI Taxonomy" id="687207"/>
    <lineage>
        <taxon>Bacteria</taxon>
        <taxon>Bacillati</taxon>
        <taxon>Actinomycetota</taxon>
        <taxon>Actinomycetes</taxon>
        <taxon>Streptosporangiales</taxon>
        <taxon>Nocardiopsidaceae</taxon>
        <taxon>Spinactinospora</taxon>
    </lineage>
</organism>
<gene>
    <name evidence="6" type="ORF">HDA32_003320</name>
</gene>
<dbReference type="PRINTS" id="PR00081">
    <property type="entry name" value="GDHRDH"/>
</dbReference>
<dbReference type="Gene3D" id="3.40.50.720">
    <property type="entry name" value="NAD(P)-binding Rossmann-like Domain"/>
    <property type="match status" value="1"/>
</dbReference>
<evidence type="ECO:0000313" key="6">
    <source>
        <dbReference type="EMBL" id="NYE48200.1"/>
    </source>
</evidence>
<dbReference type="PRINTS" id="PR00080">
    <property type="entry name" value="SDRFAMILY"/>
</dbReference>
<keyword evidence="3" id="KW-0520">NAD</keyword>
<dbReference type="EMBL" id="JACCCC010000001">
    <property type="protein sequence ID" value="NYE48200.1"/>
    <property type="molecule type" value="Genomic_DNA"/>
</dbReference>
<sequence length="287" mass="28867">MAGRLAGRVAVVTGGAAGIGEGTVRRFHAEGAKVVLADLQDAAGQALADELGPDALFVRTDVTREEDVAALVDTAVDRFGRLDVMFNNAGIMGAVGPIDATRLADVDVTIAVNLRGVVCGMKHAARVMKPRRSGAIISTSSPAALLGGVGPHVYSAVKAGIIGLSNSVAAELRPHGIRVNTIVPGAVVSAMTAGVVAGGADDLAGAEAALGRTALMDRPLRPADVAAGALYLAGDDAAFVTGVVLPVDAGMTGAGGPSPYTSGRFEEPTALLEAGRRAETEGRGRSW</sequence>